<dbReference type="Proteomes" id="UP001633002">
    <property type="component" value="Unassembled WGS sequence"/>
</dbReference>
<feature type="region of interest" description="Disordered" evidence="1">
    <location>
        <begin position="1"/>
        <end position="82"/>
    </location>
</feature>
<feature type="compositionally biased region" description="Low complexity" evidence="1">
    <location>
        <begin position="678"/>
        <end position="688"/>
    </location>
</feature>
<evidence type="ECO:0000313" key="4">
    <source>
        <dbReference type="Proteomes" id="UP001633002"/>
    </source>
</evidence>
<dbReference type="PROSITE" id="PS50011">
    <property type="entry name" value="PROTEIN_KINASE_DOM"/>
    <property type="match status" value="1"/>
</dbReference>
<evidence type="ECO:0000313" key="3">
    <source>
        <dbReference type="EMBL" id="KAL3683725.1"/>
    </source>
</evidence>
<accession>A0ABD3H078</accession>
<feature type="compositionally biased region" description="Basic and acidic residues" evidence="1">
    <location>
        <begin position="668"/>
        <end position="677"/>
    </location>
</feature>
<dbReference type="Gene3D" id="1.10.510.10">
    <property type="entry name" value="Transferase(Phosphotransferase) domain 1"/>
    <property type="match status" value="1"/>
</dbReference>
<reference evidence="3 4" key="1">
    <citation type="submission" date="2024-09" db="EMBL/GenBank/DDBJ databases">
        <title>Chromosome-scale assembly of Riccia sorocarpa.</title>
        <authorList>
            <person name="Paukszto L."/>
        </authorList>
    </citation>
    <scope>NUCLEOTIDE SEQUENCE [LARGE SCALE GENOMIC DNA]</scope>
    <source>
        <strain evidence="3">LP-2024</strain>
        <tissue evidence="3">Aerial parts of the thallus</tissue>
    </source>
</reference>
<feature type="compositionally biased region" description="Low complexity" evidence="1">
    <location>
        <begin position="68"/>
        <end position="78"/>
    </location>
</feature>
<dbReference type="InterPro" id="IPR011009">
    <property type="entry name" value="Kinase-like_dom_sf"/>
</dbReference>
<dbReference type="InterPro" id="IPR050823">
    <property type="entry name" value="Plant_Ser_Thr_Prot_Kinase"/>
</dbReference>
<feature type="compositionally biased region" description="Polar residues" evidence="1">
    <location>
        <begin position="125"/>
        <end position="153"/>
    </location>
</feature>
<keyword evidence="4" id="KW-1185">Reference proteome</keyword>
<dbReference type="PANTHER" id="PTHR45621">
    <property type="entry name" value="OS01G0588500 PROTEIN-RELATED"/>
    <property type="match status" value="1"/>
</dbReference>
<organism evidence="3 4">
    <name type="scientific">Riccia sorocarpa</name>
    <dbReference type="NCBI Taxonomy" id="122646"/>
    <lineage>
        <taxon>Eukaryota</taxon>
        <taxon>Viridiplantae</taxon>
        <taxon>Streptophyta</taxon>
        <taxon>Embryophyta</taxon>
        <taxon>Marchantiophyta</taxon>
        <taxon>Marchantiopsida</taxon>
        <taxon>Marchantiidae</taxon>
        <taxon>Marchantiales</taxon>
        <taxon>Ricciaceae</taxon>
        <taxon>Riccia</taxon>
    </lineage>
</organism>
<feature type="region of interest" description="Disordered" evidence="1">
    <location>
        <begin position="125"/>
        <end position="155"/>
    </location>
</feature>
<proteinExistence type="predicted"/>
<feature type="compositionally biased region" description="Polar residues" evidence="1">
    <location>
        <begin position="580"/>
        <end position="604"/>
    </location>
</feature>
<evidence type="ECO:0000256" key="1">
    <source>
        <dbReference type="SAM" id="MobiDB-lite"/>
    </source>
</evidence>
<dbReference type="EMBL" id="JBJQOH010000006">
    <property type="protein sequence ID" value="KAL3683725.1"/>
    <property type="molecule type" value="Genomic_DNA"/>
</dbReference>
<dbReference type="Gene3D" id="3.30.200.20">
    <property type="entry name" value="Phosphorylase Kinase, domain 1"/>
    <property type="match status" value="1"/>
</dbReference>
<gene>
    <name evidence="3" type="ORF">R1sor_001747</name>
</gene>
<comment type="caution">
    <text evidence="3">The sequence shown here is derived from an EMBL/GenBank/DDBJ whole genome shotgun (WGS) entry which is preliminary data.</text>
</comment>
<feature type="compositionally biased region" description="Low complexity" evidence="1">
    <location>
        <begin position="618"/>
        <end position="628"/>
    </location>
</feature>
<feature type="compositionally biased region" description="Basic residues" evidence="1">
    <location>
        <begin position="50"/>
        <end position="61"/>
    </location>
</feature>
<dbReference type="SUPFAM" id="SSF56112">
    <property type="entry name" value="Protein kinase-like (PK-like)"/>
    <property type="match status" value="1"/>
</dbReference>
<feature type="region of interest" description="Disordered" evidence="1">
    <location>
        <begin position="580"/>
        <end position="749"/>
    </location>
</feature>
<protein>
    <recommendedName>
        <fullName evidence="2">Protein kinase domain-containing protein</fullName>
    </recommendedName>
</protein>
<dbReference type="InterPro" id="IPR001245">
    <property type="entry name" value="Ser-Thr/Tyr_kinase_cat_dom"/>
</dbReference>
<sequence length="866" mass="94339">MGCFFPKKQSKVAQGDHHQHGSKSDHLSDNQPSVLSDPDNVTGEQSSRGSQRKYRLTRWRRRSNETASQTGSSSGLSSKFPRALSVPHDYTFEDPASINGDGYNYNSTATAIPFSAPLPSRLPDITSSPSYPSNSTAVTHLSPSAVGTPSTVENGGDPYCGSLEKKPSFNERLDRKTFGGRLARLPNPLGAGHPLPLPYSPDRSEGGSLVMNSGVGSPLGASPSPSRGREAHGAHNHGLAGVHKSADARPLPPPALSFKTQSPVRRFSHTEFAPFFTPEFMLWDCVHGTAYRASVDDGNKKVEVAVVCTVAKSHQGQREWIAEVNWLARLQDPRLCKLIGYCAEDTAGEDSDAVPRGRRRLLAYEYMCNGSLERNLQRKADSQLEWAARMKIALDIAEGLAYLHDKAPFQVICRDLCPATVQLDKDLRAKLSGFGLARCGPEGDQGAPMVGPYAAPESSLKGVVTRKSNAWSFGVILLELLTGRRHMDPIYAEEQQNLIQLSKPYLRDRDKLHLIVDSGLNGRFSFRGSLKLANLAFHCLQNDASLRPNLREALEILKTLQVAQDAVNADLKKGRSFSATLTSPASYSRTPSQNGSEGKNSGEFQQRDGEGHRTIAASCSVESSPSYSELKPTTVDLKEQRDREFQRVPIQNGMVGNPAKGETTGRLNEPKQKEKQSQKVSTTSQSPPVMDSKKHLPNSKQIAHELRKLATGSRITGTVKFNNQDGHKLSRPQPLESVKPPSSRLKDQEAQKPVIYNHLVQSTESDDKREQVYESEGSCSTVGSVEEANAAKVSGIEKTVDRPSPQDELAGFTGKAESHFMKPVASTASSGRQAPEMQKAVRFSAANRASCAPALIFDPPILSQAF</sequence>
<feature type="compositionally biased region" description="Polar residues" evidence="1">
    <location>
        <begin position="713"/>
        <end position="724"/>
    </location>
</feature>
<evidence type="ECO:0000259" key="2">
    <source>
        <dbReference type="PROSITE" id="PS50011"/>
    </source>
</evidence>
<feature type="region of interest" description="Disordered" evidence="1">
    <location>
        <begin position="185"/>
        <end position="259"/>
    </location>
</feature>
<dbReference type="InterPro" id="IPR000719">
    <property type="entry name" value="Prot_kinase_dom"/>
</dbReference>
<feature type="compositionally biased region" description="Basic and acidic residues" evidence="1">
    <location>
        <begin position="14"/>
        <end position="28"/>
    </location>
</feature>
<name>A0ABD3H078_9MARC</name>
<dbReference type="Pfam" id="PF07714">
    <property type="entry name" value="PK_Tyr_Ser-Thr"/>
    <property type="match status" value="1"/>
</dbReference>
<feature type="compositionally biased region" description="Basic and acidic residues" evidence="1">
    <location>
        <begin position="636"/>
        <end position="646"/>
    </location>
</feature>
<dbReference type="AlphaFoldDB" id="A0ABD3H078"/>
<feature type="domain" description="Protein kinase" evidence="2">
    <location>
        <begin position="276"/>
        <end position="560"/>
    </location>
</feature>